<evidence type="ECO:0000256" key="1">
    <source>
        <dbReference type="ARBA" id="ARBA00023002"/>
    </source>
</evidence>
<keyword evidence="3" id="KW-1185">Reference proteome</keyword>
<reference evidence="2" key="1">
    <citation type="submission" date="2023-03" db="EMBL/GenBank/DDBJ databases">
        <title>Emydomyces testavorans Genome Sequence.</title>
        <authorList>
            <person name="Hoyer L."/>
        </authorList>
    </citation>
    <scope>NUCLEOTIDE SEQUENCE</scope>
    <source>
        <strain evidence="2">16-2883</strain>
    </source>
</reference>
<organism evidence="2 3">
    <name type="scientific">Emydomyces testavorans</name>
    <dbReference type="NCBI Taxonomy" id="2070801"/>
    <lineage>
        <taxon>Eukaryota</taxon>
        <taxon>Fungi</taxon>
        <taxon>Dikarya</taxon>
        <taxon>Ascomycota</taxon>
        <taxon>Pezizomycotina</taxon>
        <taxon>Eurotiomycetes</taxon>
        <taxon>Eurotiomycetidae</taxon>
        <taxon>Onygenales</taxon>
        <taxon>Nannizziopsiaceae</taxon>
        <taxon>Emydomyces</taxon>
    </lineage>
</organism>
<dbReference type="InterPro" id="IPR042098">
    <property type="entry name" value="TauD-like_sf"/>
</dbReference>
<dbReference type="SUPFAM" id="SSF51197">
    <property type="entry name" value="Clavaminate synthase-like"/>
    <property type="match status" value="1"/>
</dbReference>
<proteinExistence type="predicted"/>
<accession>A0AAF0IEG7</accession>
<sequence>MASGHTDNDQIPLDIRARDIRTDSERGVIIQYLEFVPDDPSAFPTVDYNEVMASDDGVREWTRKIYLYGFCFVKGCPVEPKATEKLLERIAFIRRTHYGRNPEVHVIRTRHTD</sequence>
<evidence type="ECO:0000313" key="2">
    <source>
        <dbReference type="EMBL" id="WEW55030.1"/>
    </source>
</evidence>
<dbReference type="EC" id="1.14.11.8" evidence="2"/>
<dbReference type="EMBL" id="CP120627">
    <property type="protein sequence ID" value="WEW55030.1"/>
    <property type="molecule type" value="Genomic_DNA"/>
</dbReference>
<protein>
    <submittedName>
        <fullName evidence="2">Clavaminic acid synthetase (CAS)-like superfamily protein</fullName>
        <ecNumber evidence="2">1.14.11.8</ecNumber>
    </submittedName>
</protein>
<name>A0AAF0IEG7_9EURO</name>
<gene>
    <name evidence="2" type="ORF">PRK78_000458</name>
</gene>
<keyword evidence="1 2" id="KW-0560">Oxidoreductase</keyword>
<dbReference type="Gene3D" id="3.60.130.10">
    <property type="entry name" value="Clavaminate synthase-like"/>
    <property type="match status" value="1"/>
</dbReference>
<dbReference type="AlphaFoldDB" id="A0AAF0IEG7"/>
<dbReference type="GO" id="GO:0050353">
    <property type="term" value="F:trimethyllysine dioxygenase activity"/>
    <property type="evidence" value="ECO:0007669"/>
    <property type="project" value="UniProtKB-EC"/>
</dbReference>
<evidence type="ECO:0000313" key="3">
    <source>
        <dbReference type="Proteomes" id="UP001219355"/>
    </source>
</evidence>
<dbReference type="Proteomes" id="UP001219355">
    <property type="component" value="Chromosome 1"/>
</dbReference>